<dbReference type="GO" id="GO:0003700">
    <property type="term" value="F:DNA-binding transcription factor activity"/>
    <property type="evidence" value="ECO:0007669"/>
    <property type="project" value="InterPro"/>
</dbReference>
<dbReference type="PANTHER" id="PTHR38445">
    <property type="entry name" value="HTH-TYPE TRANSCRIPTIONAL REPRESSOR YTRA"/>
    <property type="match status" value="1"/>
</dbReference>
<dbReference type="CDD" id="cd07377">
    <property type="entry name" value="WHTH_GntR"/>
    <property type="match status" value="1"/>
</dbReference>
<keyword evidence="3" id="KW-0804">Transcription</keyword>
<dbReference type="InterPro" id="IPR036390">
    <property type="entry name" value="WH_DNA-bd_sf"/>
</dbReference>
<name>A0A5B9HW70_BACCE</name>
<dbReference type="Gene3D" id="1.10.10.10">
    <property type="entry name" value="Winged helix-like DNA-binding domain superfamily/Winged helix DNA-binding domain"/>
    <property type="match status" value="1"/>
</dbReference>
<evidence type="ECO:0000256" key="2">
    <source>
        <dbReference type="ARBA" id="ARBA00023125"/>
    </source>
</evidence>
<sequence>MKILISNTSKVPLYQQIIDQIKEQIRDGTLKEGDPLLSIRLLARDLQISVITSKRAYEELEKEGYIYSTVGKGSFVAAKEKYTDNSNTKSILKEKLKDVIQECKNNDLKKEELIHILDLIYGEES</sequence>
<dbReference type="Pfam" id="PF00392">
    <property type="entry name" value="GntR"/>
    <property type="match status" value="1"/>
</dbReference>
<dbReference type="PANTHER" id="PTHR38445:SF7">
    <property type="entry name" value="GNTR-FAMILY TRANSCRIPTIONAL REGULATOR"/>
    <property type="match status" value="1"/>
</dbReference>
<evidence type="ECO:0000259" key="4">
    <source>
        <dbReference type="PROSITE" id="PS50949"/>
    </source>
</evidence>
<protein>
    <submittedName>
        <fullName evidence="5">GntR family transcriptional regulator</fullName>
    </submittedName>
</protein>
<keyword evidence="5" id="KW-0614">Plasmid</keyword>
<evidence type="ECO:0000313" key="5">
    <source>
        <dbReference type="EMBL" id="QEF20347.1"/>
    </source>
</evidence>
<dbReference type="AlphaFoldDB" id="A0A5B9HW70"/>
<dbReference type="EMBL" id="CP042875">
    <property type="protein sequence ID" value="QEF20347.1"/>
    <property type="molecule type" value="Genomic_DNA"/>
</dbReference>
<geneLocation type="plasmid" evidence="5">
    <name>unnamed1</name>
</geneLocation>
<accession>A0A5B9HW70</accession>
<dbReference type="GO" id="GO:0003677">
    <property type="term" value="F:DNA binding"/>
    <property type="evidence" value="ECO:0007669"/>
    <property type="project" value="UniProtKB-KW"/>
</dbReference>
<dbReference type="InterPro" id="IPR036388">
    <property type="entry name" value="WH-like_DNA-bd_sf"/>
</dbReference>
<evidence type="ECO:0000256" key="3">
    <source>
        <dbReference type="ARBA" id="ARBA00023163"/>
    </source>
</evidence>
<dbReference type="RefSeq" id="WP_000697808.1">
    <property type="nucleotide sequence ID" value="NZ_CP042875.1"/>
</dbReference>
<dbReference type="PROSITE" id="PS50949">
    <property type="entry name" value="HTH_GNTR"/>
    <property type="match status" value="1"/>
</dbReference>
<reference evidence="5" key="1">
    <citation type="submission" date="2019-08" db="EMBL/GenBank/DDBJ databases">
        <title>Antibiosis Participates in the Biocontrol of Bucillus cereus 0-9 Against Rice Sheath Blight.</title>
        <authorList>
            <person name="Wang G."/>
            <person name="Liu F."/>
        </authorList>
    </citation>
    <scope>NUCLEOTIDE SEQUENCE</scope>
    <source>
        <strain evidence="5">09</strain>
        <plasmid evidence="5">unnamed1</plasmid>
    </source>
</reference>
<dbReference type="InterPro" id="IPR000524">
    <property type="entry name" value="Tscrpt_reg_HTH_GntR"/>
</dbReference>
<keyword evidence="1" id="KW-0805">Transcription regulation</keyword>
<feature type="domain" description="HTH gntR-type" evidence="4">
    <location>
        <begin position="11"/>
        <end position="79"/>
    </location>
</feature>
<gene>
    <name evidence="5" type="ORF">FRY47_29100</name>
</gene>
<evidence type="ECO:0000256" key="1">
    <source>
        <dbReference type="ARBA" id="ARBA00023015"/>
    </source>
</evidence>
<proteinExistence type="predicted"/>
<keyword evidence="2" id="KW-0238">DNA-binding</keyword>
<dbReference type="SMART" id="SM00345">
    <property type="entry name" value="HTH_GNTR"/>
    <property type="match status" value="1"/>
</dbReference>
<dbReference type="SUPFAM" id="SSF46785">
    <property type="entry name" value="Winged helix' DNA-binding domain"/>
    <property type="match status" value="1"/>
</dbReference>
<organism evidence="5">
    <name type="scientific">Bacillus cereus</name>
    <dbReference type="NCBI Taxonomy" id="1396"/>
    <lineage>
        <taxon>Bacteria</taxon>
        <taxon>Bacillati</taxon>
        <taxon>Bacillota</taxon>
        <taxon>Bacilli</taxon>
        <taxon>Bacillales</taxon>
        <taxon>Bacillaceae</taxon>
        <taxon>Bacillus</taxon>
        <taxon>Bacillus cereus group</taxon>
    </lineage>
</organism>